<sequence>MLAKSTWFSPLCDVNAGEAMSLCTTLDWVANLQFDNVDFVLDSKKVVDSFRTCINDVTEFGCIIYVCKQLFQNNFLNSHVKFRQRQANRVAHELSKIAYVMLAPTSTMMYCHKSDGCEVFMNCAEGNGLCTITFVLA</sequence>
<dbReference type="EMBL" id="PSQE01000004">
    <property type="protein sequence ID" value="RHN62839.1"/>
    <property type="molecule type" value="Genomic_DNA"/>
</dbReference>
<accession>A0A396IB57</accession>
<evidence type="ECO:0000259" key="1">
    <source>
        <dbReference type="Pfam" id="PF13456"/>
    </source>
</evidence>
<dbReference type="PANTHER" id="PTHR47074:SF48">
    <property type="entry name" value="POLYNUCLEOTIDYL TRANSFERASE, RIBONUCLEASE H-LIKE SUPERFAMILY PROTEIN"/>
    <property type="match status" value="1"/>
</dbReference>
<dbReference type="InterPro" id="IPR002156">
    <property type="entry name" value="RNaseH_domain"/>
</dbReference>
<protein>
    <recommendedName>
        <fullName evidence="1">RNase H type-1 domain-containing protein</fullName>
    </recommendedName>
</protein>
<comment type="caution">
    <text evidence="2">The sequence shown here is derived from an EMBL/GenBank/DDBJ whole genome shotgun (WGS) entry which is preliminary data.</text>
</comment>
<reference evidence="3" key="1">
    <citation type="journal article" date="2018" name="Nat. Plants">
        <title>Whole-genome landscape of Medicago truncatula symbiotic genes.</title>
        <authorList>
            <person name="Pecrix Y."/>
            <person name="Staton S.E."/>
            <person name="Sallet E."/>
            <person name="Lelandais-Briere C."/>
            <person name="Moreau S."/>
            <person name="Carrere S."/>
            <person name="Blein T."/>
            <person name="Jardinaud M.F."/>
            <person name="Latrasse D."/>
            <person name="Zouine M."/>
            <person name="Zahm M."/>
            <person name="Kreplak J."/>
            <person name="Mayjonade B."/>
            <person name="Satge C."/>
            <person name="Perez M."/>
            <person name="Cauet S."/>
            <person name="Marande W."/>
            <person name="Chantry-Darmon C."/>
            <person name="Lopez-Roques C."/>
            <person name="Bouchez O."/>
            <person name="Berard A."/>
            <person name="Debelle F."/>
            <person name="Munos S."/>
            <person name="Bendahmane A."/>
            <person name="Berges H."/>
            <person name="Niebel A."/>
            <person name="Buitink J."/>
            <person name="Frugier F."/>
            <person name="Benhamed M."/>
            <person name="Crespi M."/>
            <person name="Gouzy J."/>
            <person name="Gamas P."/>
        </authorList>
    </citation>
    <scope>NUCLEOTIDE SEQUENCE [LARGE SCALE GENOMIC DNA]</scope>
    <source>
        <strain evidence="3">cv. Jemalong A17</strain>
    </source>
</reference>
<dbReference type="InterPro" id="IPR052929">
    <property type="entry name" value="RNase_H-like_EbsB-rel"/>
</dbReference>
<feature type="domain" description="RNase H type-1" evidence="1">
    <location>
        <begin position="2"/>
        <end position="96"/>
    </location>
</feature>
<dbReference type="PANTHER" id="PTHR47074">
    <property type="entry name" value="BNAC02G40300D PROTEIN"/>
    <property type="match status" value="1"/>
</dbReference>
<evidence type="ECO:0000313" key="2">
    <source>
        <dbReference type="EMBL" id="RHN62839.1"/>
    </source>
</evidence>
<organism evidence="2 3">
    <name type="scientific">Medicago truncatula</name>
    <name type="common">Barrel medic</name>
    <name type="synonym">Medicago tribuloides</name>
    <dbReference type="NCBI Taxonomy" id="3880"/>
    <lineage>
        <taxon>Eukaryota</taxon>
        <taxon>Viridiplantae</taxon>
        <taxon>Streptophyta</taxon>
        <taxon>Embryophyta</taxon>
        <taxon>Tracheophyta</taxon>
        <taxon>Spermatophyta</taxon>
        <taxon>Magnoliopsida</taxon>
        <taxon>eudicotyledons</taxon>
        <taxon>Gunneridae</taxon>
        <taxon>Pentapetalae</taxon>
        <taxon>rosids</taxon>
        <taxon>fabids</taxon>
        <taxon>Fabales</taxon>
        <taxon>Fabaceae</taxon>
        <taxon>Papilionoideae</taxon>
        <taxon>50 kb inversion clade</taxon>
        <taxon>NPAAA clade</taxon>
        <taxon>Hologalegina</taxon>
        <taxon>IRL clade</taxon>
        <taxon>Trifolieae</taxon>
        <taxon>Medicago</taxon>
    </lineage>
</organism>
<dbReference type="Proteomes" id="UP000265566">
    <property type="component" value="Chromosome 4"/>
</dbReference>
<proteinExistence type="predicted"/>
<gene>
    <name evidence="2" type="ORF">MtrunA17_Chr4g0051771</name>
</gene>
<dbReference type="Gramene" id="rna25459">
    <property type="protein sequence ID" value="RHN62839.1"/>
    <property type="gene ID" value="gene25459"/>
</dbReference>
<dbReference type="Pfam" id="PF13456">
    <property type="entry name" value="RVT_3"/>
    <property type="match status" value="1"/>
</dbReference>
<dbReference type="GO" id="GO:0003676">
    <property type="term" value="F:nucleic acid binding"/>
    <property type="evidence" value="ECO:0007669"/>
    <property type="project" value="InterPro"/>
</dbReference>
<evidence type="ECO:0000313" key="3">
    <source>
        <dbReference type="Proteomes" id="UP000265566"/>
    </source>
</evidence>
<name>A0A396IB57_MEDTR</name>
<dbReference type="AlphaFoldDB" id="A0A396IB57"/>
<dbReference type="GO" id="GO:0004523">
    <property type="term" value="F:RNA-DNA hybrid ribonuclease activity"/>
    <property type="evidence" value="ECO:0007669"/>
    <property type="project" value="InterPro"/>
</dbReference>